<feature type="domain" description="CBS" evidence="4">
    <location>
        <begin position="158"/>
        <end position="214"/>
    </location>
</feature>
<dbReference type="SUPFAM" id="SSF51206">
    <property type="entry name" value="cAMP-binding domain-like"/>
    <property type="match status" value="1"/>
</dbReference>
<keyword evidence="2" id="KW-0129">CBS domain</keyword>
<dbReference type="InterPro" id="IPR005105">
    <property type="entry name" value="GlnD_Uridyltrans_N"/>
</dbReference>
<evidence type="ECO:0000313" key="6">
    <source>
        <dbReference type="Proteomes" id="UP000254280"/>
    </source>
</evidence>
<dbReference type="PANTHER" id="PTHR48108:SF26">
    <property type="entry name" value="CBS DOMAIN-CONTAINING PROTEIN DDB_G0289609"/>
    <property type="match status" value="1"/>
</dbReference>
<dbReference type="EMBL" id="UGSS01000002">
    <property type="protein sequence ID" value="SUB34592.1"/>
    <property type="molecule type" value="Genomic_DNA"/>
</dbReference>
<accession>A0A379B7Y9</accession>
<dbReference type="Pfam" id="PF00027">
    <property type="entry name" value="cNMP_binding"/>
    <property type="match status" value="1"/>
</dbReference>
<dbReference type="SMART" id="SM00116">
    <property type="entry name" value="CBS"/>
    <property type="match status" value="2"/>
</dbReference>
<keyword evidence="6" id="KW-1185">Reference proteome</keyword>
<dbReference type="Gene3D" id="3.10.580.10">
    <property type="entry name" value="CBS-domain"/>
    <property type="match status" value="1"/>
</dbReference>
<name>A0A379B7Y9_9PAST</name>
<dbReference type="InterPro" id="IPR000644">
    <property type="entry name" value="CBS_dom"/>
</dbReference>
<dbReference type="OrthoDB" id="9808528at2"/>
<keyword evidence="1" id="KW-0677">Repeat</keyword>
<dbReference type="InterPro" id="IPR018490">
    <property type="entry name" value="cNMP-bd_dom_sf"/>
</dbReference>
<dbReference type="Gene3D" id="2.60.120.10">
    <property type="entry name" value="Jelly Rolls"/>
    <property type="match status" value="1"/>
</dbReference>
<proteinExistence type="predicted"/>
<dbReference type="CDD" id="cd04587">
    <property type="entry name" value="CBS_pair_CAP-ED_NT_Pol-beta-like_DUF294_assoc"/>
    <property type="match status" value="1"/>
</dbReference>
<gene>
    <name evidence="5" type="ORF">NCTC10699_02263</name>
</gene>
<dbReference type="InterPro" id="IPR000595">
    <property type="entry name" value="cNMP-bd_dom"/>
</dbReference>
<dbReference type="PROSITE" id="PS50042">
    <property type="entry name" value="CNMP_BINDING_3"/>
    <property type="match status" value="1"/>
</dbReference>
<dbReference type="AlphaFoldDB" id="A0A379B7Y9"/>
<evidence type="ECO:0000259" key="4">
    <source>
        <dbReference type="PROSITE" id="PS51371"/>
    </source>
</evidence>
<sequence>MDNSLIPNIELFIAEVSPFNHLPKALISQIANNIQIRYVPKGEIVVSEQTPQDFLYIVRTGEVEQINAAGQLRAKLEAGDVFGFSIFDTSHAEKYTAYAIENSLIYQISYHFINQILKQHPHYADYFSANTSTRLASLRHQAVKGADNIFIKTVAEIANPKVALVAHTSSIQQAALAMTTHRRSSALVMQNDRLVGIVTDRDMTKKVVAHNVDVQTPVTAIMTPQPPVIAADDLVLNAVSLMMQHNIRSLPVVNEGKIEGILTATDLVKYHNVQSIFIINHIFQANSLSLLIDVAKQQQGVFSALIESSASFDNVMKVMTLIADAFHRKLLMMAEHQFGAPPCGYAWVVAGSQARYEIHPLSDQDNALIVERPLNEAEKAYFKQLASFVNEGLHQCGYARCSGNYMASNPRWCQSLAEWKNDFANWVRHPELEGLLNASVLMDMRGIYGETRLADELQQYFVDLIANNKRFLAFLTANAIRVKPPLSIFRHFVVSKDGENKNMLNLKKRAISLLVDLGRIYALAAGVSETMSTKARFEISHKLGILDQVTLENALGAYEFVCDLRFKFQLTQLQQQQPLTNHIDPRELTSFHRNHLKDAFRLIAKIQEAAELRFSQRGMIR</sequence>
<evidence type="ECO:0000256" key="1">
    <source>
        <dbReference type="ARBA" id="ARBA00022737"/>
    </source>
</evidence>
<dbReference type="PANTHER" id="PTHR48108">
    <property type="entry name" value="CBS DOMAIN-CONTAINING PROTEIN CBSX2, CHLOROPLASTIC"/>
    <property type="match status" value="1"/>
</dbReference>
<dbReference type="CDD" id="cd00038">
    <property type="entry name" value="CAP_ED"/>
    <property type="match status" value="1"/>
</dbReference>
<feature type="domain" description="Cyclic nucleotide-binding" evidence="3">
    <location>
        <begin position="18"/>
        <end position="117"/>
    </location>
</feature>
<dbReference type="SMART" id="SM00100">
    <property type="entry name" value="cNMP"/>
    <property type="match status" value="1"/>
</dbReference>
<evidence type="ECO:0000256" key="2">
    <source>
        <dbReference type="PROSITE-ProRule" id="PRU00703"/>
    </source>
</evidence>
<dbReference type="CDD" id="cd05401">
    <property type="entry name" value="NT_GlnE_GlnD_like"/>
    <property type="match status" value="1"/>
</dbReference>
<feature type="domain" description="CBS" evidence="4">
    <location>
        <begin position="222"/>
        <end position="278"/>
    </location>
</feature>
<dbReference type="InterPro" id="IPR046342">
    <property type="entry name" value="CBS_dom_sf"/>
</dbReference>
<evidence type="ECO:0000259" key="3">
    <source>
        <dbReference type="PROSITE" id="PS50042"/>
    </source>
</evidence>
<dbReference type="SUPFAM" id="SSF54631">
    <property type="entry name" value="CBS-domain pair"/>
    <property type="match status" value="1"/>
</dbReference>
<dbReference type="Pfam" id="PF10335">
    <property type="entry name" value="DUF294_C"/>
    <property type="match status" value="1"/>
</dbReference>
<protein>
    <submittedName>
        <fullName evidence="5">Hypoxic response protein 1</fullName>
    </submittedName>
</protein>
<dbReference type="InterPro" id="IPR018821">
    <property type="entry name" value="DUF294_put_nucleoTrafse_sb-bd"/>
</dbReference>
<dbReference type="InterPro" id="IPR051462">
    <property type="entry name" value="CBS_domain-containing"/>
</dbReference>
<dbReference type="InterPro" id="IPR014710">
    <property type="entry name" value="RmlC-like_jellyroll"/>
</dbReference>
<dbReference type="Proteomes" id="UP000254280">
    <property type="component" value="Unassembled WGS sequence"/>
</dbReference>
<reference evidence="5 6" key="1">
    <citation type="submission" date="2018-06" db="EMBL/GenBank/DDBJ databases">
        <authorList>
            <consortium name="Pathogen Informatics"/>
            <person name="Doyle S."/>
        </authorList>
    </citation>
    <scope>NUCLEOTIDE SEQUENCE [LARGE SCALE GENOMIC DNA]</scope>
    <source>
        <strain evidence="5 6">NCTC10699</strain>
    </source>
</reference>
<organism evidence="5 6">
    <name type="scientific">[Pasteurella] mairii</name>
    <dbReference type="NCBI Taxonomy" id="757"/>
    <lineage>
        <taxon>Bacteria</taxon>
        <taxon>Pseudomonadati</taxon>
        <taxon>Pseudomonadota</taxon>
        <taxon>Gammaproteobacteria</taxon>
        <taxon>Pasteurellales</taxon>
        <taxon>Pasteurellaceae</taxon>
    </lineage>
</organism>
<dbReference type="Pfam" id="PF03445">
    <property type="entry name" value="DUF294"/>
    <property type="match status" value="1"/>
</dbReference>
<dbReference type="PROSITE" id="PS51371">
    <property type="entry name" value="CBS"/>
    <property type="match status" value="2"/>
</dbReference>
<dbReference type="GO" id="GO:0008773">
    <property type="term" value="F:[protein-PII] uridylyltransferase activity"/>
    <property type="evidence" value="ECO:0007669"/>
    <property type="project" value="InterPro"/>
</dbReference>
<evidence type="ECO:0000313" key="5">
    <source>
        <dbReference type="EMBL" id="SUB34592.1"/>
    </source>
</evidence>
<dbReference type="Pfam" id="PF00571">
    <property type="entry name" value="CBS"/>
    <property type="match status" value="2"/>
</dbReference>